<dbReference type="InterPro" id="IPR017853">
    <property type="entry name" value="GH"/>
</dbReference>
<gene>
    <name evidence="5" type="ORF">RJ639_006599</name>
</gene>
<comment type="similarity">
    <text evidence="1 4">Belongs to the glycosyl hydrolase 1 family.</text>
</comment>
<keyword evidence="6" id="KW-1185">Reference proteome</keyword>
<evidence type="ECO:0000313" key="5">
    <source>
        <dbReference type="EMBL" id="KAK3017345.1"/>
    </source>
</evidence>
<dbReference type="Gene3D" id="3.20.20.80">
    <property type="entry name" value="Glycosidases"/>
    <property type="match status" value="1"/>
</dbReference>
<evidence type="ECO:0000256" key="3">
    <source>
        <dbReference type="ARBA" id="ARBA00023295"/>
    </source>
</evidence>
<dbReference type="SUPFAM" id="SSF51445">
    <property type="entry name" value="(Trans)glycosidases"/>
    <property type="match status" value="1"/>
</dbReference>
<protein>
    <recommendedName>
        <fullName evidence="7">Cyanogenic beta-glucosidase</fullName>
    </recommendedName>
</protein>
<dbReference type="Proteomes" id="UP001188597">
    <property type="component" value="Unassembled WGS sequence"/>
</dbReference>
<reference evidence="5" key="1">
    <citation type="submission" date="2022-12" db="EMBL/GenBank/DDBJ databases">
        <title>Draft genome assemblies for two species of Escallonia (Escalloniales).</title>
        <authorList>
            <person name="Chanderbali A."/>
            <person name="Dervinis C."/>
            <person name="Anghel I."/>
            <person name="Soltis D."/>
            <person name="Soltis P."/>
            <person name="Zapata F."/>
        </authorList>
    </citation>
    <scope>NUCLEOTIDE SEQUENCE</scope>
    <source>
        <strain evidence="5">UCBG64.0493</strain>
        <tissue evidence="5">Leaf</tissue>
    </source>
</reference>
<dbReference type="InterPro" id="IPR001360">
    <property type="entry name" value="Glyco_hydro_1"/>
</dbReference>
<dbReference type="PANTHER" id="PTHR10353">
    <property type="entry name" value="GLYCOSYL HYDROLASE"/>
    <property type="match status" value="1"/>
</dbReference>
<comment type="caution">
    <text evidence="5">The sequence shown here is derived from an EMBL/GenBank/DDBJ whole genome shotgun (WGS) entry which is preliminary data.</text>
</comment>
<keyword evidence="3" id="KW-0326">Glycosidase</keyword>
<dbReference type="Pfam" id="PF00232">
    <property type="entry name" value="Glyco_hydro_1"/>
    <property type="match status" value="1"/>
</dbReference>
<sequence length="208" mass="23852">MVKKSKGQSNSKSTVCSLELRFHKKRKDGKLNGGQVNYEGINYYNNLINEILANGITPYVTLFHWDLPQVLVDEYGGFLSEKIVEDFEYYAGVCFKHFGDRVKNWITLNEPWTYSVYGYDTGVMSPGRCSSWYNVNCTGGNSGREPYIVTHNLILSHATAVQLYRNKYKPRQKGRIGITLVAQWYEPCNVSNGDEAAVYRKLEFMLGW</sequence>
<dbReference type="EMBL" id="JAVXUP010001008">
    <property type="protein sequence ID" value="KAK3017345.1"/>
    <property type="molecule type" value="Genomic_DNA"/>
</dbReference>
<evidence type="ECO:0000256" key="2">
    <source>
        <dbReference type="ARBA" id="ARBA00022801"/>
    </source>
</evidence>
<evidence type="ECO:0000313" key="6">
    <source>
        <dbReference type="Proteomes" id="UP001188597"/>
    </source>
</evidence>
<name>A0AA88W5A2_9ASTE</name>
<keyword evidence="2" id="KW-0378">Hydrolase</keyword>
<proteinExistence type="inferred from homology"/>
<evidence type="ECO:0000256" key="1">
    <source>
        <dbReference type="ARBA" id="ARBA00010838"/>
    </source>
</evidence>
<dbReference type="PANTHER" id="PTHR10353:SF137">
    <property type="entry name" value="MYROSINASE 3-RELATED"/>
    <property type="match status" value="1"/>
</dbReference>
<evidence type="ECO:0008006" key="7">
    <source>
        <dbReference type="Google" id="ProtNLM"/>
    </source>
</evidence>
<evidence type="ECO:0000256" key="4">
    <source>
        <dbReference type="RuleBase" id="RU003690"/>
    </source>
</evidence>
<dbReference type="AlphaFoldDB" id="A0AA88W5A2"/>
<accession>A0AA88W5A2</accession>
<dbReference type="GO" id="GO:0008422">
    <property type="term" value="F:beta-glucosidase activity"/>
    <property type="evidence" value="ECO:0007669"/>
    <property type="project" value="TreeGrafter"/>
</dbReference>
<dbReference type="GO" id="GO:0005975">
    <property type="term" value="P:carbohydrate metabolic process"/>
    <property type="evidence" value="ECO:0007669"/>
    <property type="project" value="InterPro"/>
</dbReference>
<organism evidence="5 6">
    <name type="scientific">Escallonia herrerae</name>
    <dbReference type="NCBI Taxonomy" id="1293975"/>
    <lineage>
        <taxon>Eukaryota</taxon>
        <taxon>Viridiplantae</taxon>
        <taxon>Streptophyta</taxon>
        <taxon>Embryophyta</taxon>
        <taxon>Tracheophyta</taxon>
        <taxon>Spermatophyta</taxon>
        <taxon>Magnoliopsida</taxon>
        <taxon>eudicotyledons</taxon>
        <taxon>Gunneridae</taxon>
        <taxon>Pentapetalae</taxon>
        <taxon>asterids</taxon>
        <taxon>campanulids</taxon>
        <taxon>Escalloniales</taxon>
        <taxon>Escalloniaceae</taxon>
        <taxon>Escallonia</taxon>
    </lineage>
</organism>